<keyword evidence="4" id="KW-0804">Transcription</keyword>
<dbReference type="InterPro" id="IPR041490">
    <property type="entry name" value="KstR2_TetR_C"/>
</dbReference>
<dbReference type="InterPro" id="IPR050109">
    <property type="entry name" value="HTH-type_TetR-like_transc_reg"/>
</dbReference>
<dbReference type="InterPro" id="IPR023772">
    <property type="entry name" value="DNA-bd_HTH_TetR-type_CS"/>
</dbReference>
<dbReference type="Proteomes" id="UP000571950">
    <property type="component" value="Unassembled WGS sequence"/>
</dbReference>
<dbReference type="PANTHER" id="PTHR30055">
    <property type="entry name" value="HTH-TYPE TRANSCRIPTIONAL REGULATOR RUTR"/>
    <property type="match status" value="1"/>
</dbReference>
<evidence type="ECO:0000256" key="2">
    <source>
        <dbReference type="ARBA" id="ARBA00023015"/>
    </source>
</evidence>
<sequence length="211" mass="24461">MVMKDEVWEFKRERILDEAVPLFAEFGFQGVSIDKIAKQLKVTKPFVYTYFKNKDALLEEIFERALQNILTGAEEVFAVHGPPEDRLKAFAKYYVLENIRRSDITAIFLNEEKNLSPESQKRLRAQHHEFDKRLAKLIEDGVKSGVFTVEDPMLASLAISGMVRWIHRWYRADGCLSPDELAEKMSKFALNIVSYSEKKKPARRTTTRKTA</sequence>
<dbReference type="InterPro" id="IPR009057">
    <property type="entry name" value="Homeodomain-like_sf"/>
</dbReference>
<dbReference type="GO" id="GO:0003700">
    <property type="term" value="F:DNA-binding transcription factor activity"/>
    <property type="evidence" value="ECO:0007669"/>
    <property type="project" value="TreeGrafter"/>
</dbReference>
<gene>
    <name evidence="7" type="ORF">GGR43_004015</name>
</gene>
<evidence type="ECO:0000256" key="3">
    <source>
        <dbReference type="ARBA" id="ARBA00023125"/>
    </source>
</evidence>
<dbReference type="PROSITE" id="PS01081">
    <property type="entry name" value="HTH_TETR_1"/>
    <property type="match status" value="1"/>
</dbReference>
<dbReference type="InterPro" id="IPR036271">
    <property type="entry name" value="Tet_transcr_reg_TetR-rel_C_sf"/>
</dbReference>
<dbReference type="Pfam" id="PF00440">
    <property type="entry name" value="TetR_N"/>
    <property type="match status" value="1"/>
</dbReference>
<evidence type="ECO:0000256" key="1">
    <source>
        <dbReference type="ARBA" id="ARBA00022491"/>
    </source>
</evidence>
<dbReference type="AlphaFoldDB" id="A0A7W6FRL3"/>
<evidence type="ECO:0000313" key="8">
    <source>
        <dbReference type="Proteomes" id="UP000571950"/>
    </source>
</evidence>
<dbReference type="PANTHER" id="PTHR30055:SF175">
    <property type="entry name" value="HTH-TYPE TRANSCRIPTIONAL REPRESSOR KSTR2"/>
    <property type="match status" value="1"/>
</dbReference>
<organism evidence="7 8">
    <name type="scientific">Sphingobium jiangsuense</name>
    <dbReference type="NCBI Taxonomy" id="870476"/>
    <lineage>
        <taxon>Bacteria</taxon>
        <taxon>Pseudomonadati</taxon>
        <taxon>Pseudomonadota</taxon>
        <taxon>Alphaproteobacteria</taxon>
        <taxon>Sphingomonadales</taxon>
        <taxon>Sphingomonadaceae</taxon>
        <taxon>Sphingobium</taxon>
    </lineage>
</organism>
<comment type="caution">
    <text evidence="7">The sequence shown here is derived from an EMBL/GenBank/DDBJ whole genome shotgun (WGS) entry which is preliminary data.</text>
</comment>
<evidence type="ECO:0000259" key="6">
    <source>
        <dbReference type="PROSITE" id="PS50977"/>
    </source>
</evidence>
<name>A0A7W6FRL3_9SPHN</name>
<dbReference type="PRINTS" id="PR00455">
    <property type="entry name" value="HTHTETR"/>
</dbReference>
<keyword evidence="2" id="KW-0805">Transcription regulation</keyword>
<protein>
    <submittedName>
        <fullName evidence="7">AcrR family transcriptional regulator</fullName>
    </submittedName>
</protein>
<dbReference type="SUPFAM" id="SSF46689">
    <property type="entry name" value="Homeodomain-like"/>
    <property type="match status" value="1"/>
</dbReference>
<accession>A0A7W6FRL3</accession>
<keyword evidence="8" id="KW-1185">Reference proteome</keyword>
<proteinExistence type="predicted"/>
<reference evidence="7 8" key="1">
    <citation type="submission" date="2020-08" db="EMBL/GenBank/DDBJ databases">
        <title>Genomic Encyclopedia of Type Strains, Phase IV (KMG-IV): sequencing the most valuable type-strain genomes for metagenomic binning, comparative biology and taxonomic classification.</title>
        <authorList>
            <person name="Goeker M."/>
        </authorList>
    </citation>
    <scope>NUCLEOTIDE SEQUENCE [LARGE SCALE GENOMIC DNA]</scope>
    <source>
        <strain evidence="7 8">DSM 26189</strain>
    </source>
</reference>
<evidence type="ECO:0000256" key="4">
    <source>
        <dbReference type="ARBA" id="ARBA00023163"/>
    </source>
</evidence>
<evidence type="ECO:0000313" key="7">
    <source>
        <dbReference type="EMBL" id="MBB3928271.1"/>
    </source>
</evidence>
<dbReference type="EMBL" id="JACIDT010000021">
    <property type="protein sequence ID" value="MBB3928271.1"/>
    <property type="molecule type" value="Genomic_DNA"/>
</dbReference>
<dbReference type="PROSITE" id="PS50977">
    <property type="entry name" value="HTH_TETR_2"/>
    <property type="match status" value="1"/>
</dbReference>
<dbReference type="Gene3D" id="1.10.357.10">
    <property type="entry name" value="Tetracycline Repressor, domain 2"/>
    <property type="match status" value="1"/>
</dbReference>
<keyword evidence="1" id="KW-0678">Repressor</keyword>
<dbReference type="Pfam" id="PF17932">
    <property type="entry name" value="TetR_C_24"/>
    <property type="match status" value="1"/>
</dbReference>
<keyword evidence="3 5" id="KW-0238">DNA-binding</keyword>
<dbReference type="Gene3D" id="1.10.10.60">
    <property type="entry name" value="Homeodomain-like"/>
    <property type="match status" value="1"/>
</dbReference>
<dbReference type="GO" id="GO:0000976">
    <property type="term" value="F:transcription cis-regulatory region binding"/>
    <property type="evidence" value="ECO:0007669"/>
    <property type="project" value="TreeGrafter"/>
</dbReference>
<dbReference type="SUPFAM" id="SSF48498">
    <property type="entry name" value="Tetracyclin repressor-like, C-terminal domain"/>
    <property type="match status" value="1"/>
</dbReference>
<evidence type="ECO:0000256" key="5">
    <source>
        <dbReference type="PROSITE-ProRule" id="PRU00335"/>
    </source>
</evidence>
<feature type="DNA-binding region" description="H-T-H motif" evidence="5">
    <location>
        <begin position="32"/>
        <end position="51"/>
    </location>
</feature>
<feature type="domain" description="HTH tetR-type" evidence="6">
    <location>
        <begin position="9"/>
        <end position="69"/>
    </location>
</feature>
<dbReference type="InterPro" id="IPR001647">
    <property type="entry name" value="HTH_TetR"/>
</dbReference>